<reference evidence="2 3" key="1">
    <citation type="submission" date="2019-03" db="EMBL/GenBank/DDBJ databases">
        <title>Genomic Encyclopedia of Type Strains, Phase IV (KMG-IV): sequencing the most valuable type-strain genomes for metagenomic binning, comparative biology and taxonomic classification.</title>
        <authorList>
            <person name="Goeker M."/>
        </authorList>
    </citation>
    <scope>NUCLEOTIDE SEQUENCE [LARGE SCALE GENOMIC DNA]</scope>
    <source>
        <strain evidence="2 3">DSM 45934</strain>
    </source>
</reference>
<comment type="caution">
    <text evidence="2">The sequence shown here is derived from an EMBL/GenBank/DDBJ whole genome shotgun (WGS) entry which is preliminary data.</text>
</comment>
<dbReference type="PANTHER" id="PTHR34310:SF5">
    <property type="entry name" value="DUF427 DOMAIN PROTEIN (AFU_ORTHOLOGUE AFUA_3G02220)"/>
    <property type="match status" value="1"/>
</dbReference>
<dbReference type="InterPro" id="IPR007361">
    <property type="entry name" value="DUF427"/>
</dbReference>
<dbReference type="InterPro" id="IPR038694">
    <property type="entry name" value="DUF427_sf"/>
</dbReference>
<protein>
    <submittedName>
        <fullName evidence="2">Uncharacterized protein (DUF427 family)</fullName>
    </submittedName>
</protein>
<proteinExistence type="predicted"/>
<accession>A0A4R2K4W6</accession>
<evidence type="ECO:0000313" key="3">
    <source>
        <dbReference type="Proteomes" id="UP000295680"/>
    </source>
</evidence>
<dbReference type="Gene3D" id="2.170.150.40">
    <property type="entry name" value="Domain of unknown function (DUF427)"/>
    <property type="match status" value="1"/>
</dbReference>
<evidence type="ECO:0000259" key="1">
    <source>
        <dbReference type="Pfam" id="PF04248"/>
    </source>
</evidence>
<evidence type="ECO:0000313" key="2">
    <source>
        <dbReference type="EMBL" id="TCO64866.1"/>
    </source>
</evidence>
<dbReference type="EMBL" id="SLWS01000001">
    <property type="protein sequence ID" value="TCO64866.1"/>
    <property type="molecule type" value="Genomic_DNA"/>
</dbReference>
<gene>
    <name evidence="2" type="ORF">EV192_101650</name>
</gene>
<name>A0A4R2K4W6_9PSEU</name>
<dbReference type="AlphaFoldDB" id="A0A4R2K4W6"/>
<feature type="domain" description="DUF427" evidence="1">
    <location>
        <begin position="17"/>
        <end position="102"/>
    </location>
</feature>
<dbReference type="Pfam" id="PF04248">
    <property type="entry name" value="NTP_transf_9"/>
    <property type="match status" value="1"/>
</dbReference>
<organism evidence="2 3">
    <name type="scientific">Actinocrispum wychmicini</name>
    <dbReference type="NCBI Taxonomy" id="1213861"/>
    <lineage>
        <taxon>Bacteria</taxon>
        <taxon>Bacillati</taxon>
        <taxon>Actinomycetota</taxon>
        <taxon>Actinomycetes</taxon>
        <taxon>Pseudonocardiales</taxon>
        <taxon>Pseudonocardiaceae</taxon>
        <taxon>Actinocrispum</taxon>
    </lineage>
</organism>
<keyword evidence="3" id="KW-1185">Reference proteome</keyword>
<dbReference type="Proteomes" id="UP000295680">
    <property type="component" value="Unassembled WGS sequence"/>
</dbReference>
<dbReference type="PANTHER" id="PTHR34310">
    <property type="entry name" value="DUF427 DOMAIN PROTEIN (AFU_ORTHOLOGUE AFUA_3G02220)"/>
    <property type="match status" value="1"/>
</dbReference>
<sequence length="108" mass="11900">MPCAAESYEGQTGVMATARWNGTVIAESDETVVVEGNHYFPIDSVQQQYLQPSETTSVCPWKGTASYYTLRVDGAENPDAAWYYPEPKDAAAEIKDRVAFWKGVDITG</sequence>